<name>A0A1H8LBI5_9GAMM</name>
<dbReference type="GO" id="GO:0016818">
    <property type="term" value="F:hydrolase activity, acting on acid anhydrides, in phosphorus-containing anhydrides"/>
    <property type="evidence" value="ECO:0007669"/>
    <property type="project" value="InterPro"/>
</dbReference>
<keyword evidence="6" id="KW-0347">Helicase</keyword>
<evidence type="ECO:0000256" key="4">
    <source>
        <dbReference type="ARBA" id="ARBA00038058"/>
    </source>
</evidence>
<evidence type="ECO:0000259" key="5">
    <source>
        <dbReference type="PROSITE" id="PS51193"/>
    </source>
</evidence>
<dbReference type="STRING" id="77097.SAMN04490369_10398"/>
<dbReference type="GO" id="GO:0005524">
    <property type="term" value="F:ATP binding"/>
    <property type="evidence" value="ECO:0007669"/>
    <property type="project" value="UniProtKB-KW"/>
</dbReference>
<dbReference type="PANTHER" id="PTHR11472">
    <property type="entry name" value="DNA REPAIR DEAD HELICASE RAD3/XP-D SUBFAMILY MEMBER"/>
    <property type="match status" value="1"/>
</dbReference>
<evidence type="ECO:0000313" key="6">
    <source>
        <dbReference type="EMBL" id="SEO02453.1"/>
    </source>
</evidence>
<dbReference type="InterPro" id="IPR027417">
    <property type="entry name" value="P-loop_NTPase"/>
</dbReference>
<keyword evidence="1" id="KW-0547">Nucleotide-binding</keyword>
<accession>A0A1H8LBI5</accession>
<evidence type="ECO:0000313" key="7">
    <source>
        <dbReference type="Proteomes" id="UP000199493"/>
    </source>
</evidence>
<dbReference type="Proteomes" id="UP000199493">
    <property type="component" value="Unassembled WGS sequence"/>
</dbReference>
<keyword evidence="2" id="KW-0378">Hydrolase</keyword>
<dbReference type="SMART" id="SM00491">
    <property type="entry name" value="HELICc2"/>
    <property type="match status" value="1"/>
</dbReference>
<dbReference type="GO" id="GO:0003678">
    <property type="term" value="F:DNA helicase activity"/>
    <property type="evidence" value="ECO:0007669"/>
    <property type="project" value="TreeGrafter"/>
</dbReference>
<sequence length="672" mass="74225">MHPVLSYLSDQLPKRSGFKRNSVQIAYAEALIDGLAQTGKIHFVEGDTGIGKSIAYQLALADWVAKGKLMGGEQASRRAIVSTHSRALQRQLLQPDNLAIVRDYLHHNGLPPLTFSLRMGRENYLNPERLALLLGAPNLEAALKSPRLPQAQRQLAQWAMESDGCLLELDTALLPEGCQLSDIALRPNDPLPENVDAQQQAAQQSDVLIINHALLAVDLITQGNITQAAAPYALLLDEAEHYPEIAEALLSHRVSLHTTTQLLSQLKQHRVAKQWQTLLDNMTDSDRAGHAHRPTQYQAEALQCAVTALLKLRLREHSHTPALWQEWRHVRQRVESIAMRLREASRYLVLDYSPVRGLPGVVAHAPSAAASLKAGAKARATLMTSATLSDLDHAPGESPHFRYMRSRLQLPVTHPRSGLQRSFQAQAFGTLRFRLPRGLPHPLVKKEDERFQLAANYCHQVLPYITDQPGRTLVLCASYADVAALEAAWPREHAQRLVAHHPGSGLSDMVASLTNEAILLTPAGWEGLSPSREGNQAYWQHVVVLRNPRPMVSQVEQYLVEQMLINRQVTAADATHIAKGALMRKSTVRTLHKLRQGLGRAIRHPDDDVLITLLEPRIPRPSGTAACQGVHTQQVLLGAIPARFYAAYQQAEEPGGQQTVKSLNAPALTALL</sequence>
<keyword evidence="3" id="KW-0067">ATP-binding</keyword>
<dbReference type="PANTHER" id="PTHR11472:SF34">
    <property type="entry name" value="REGULATOR OF TELOMERE ELONGATION HELICASE 1"/>
    <property type="match status" value="1"/>
</dbReference>
<dbReference type="InterPro" id="IPR014013">
    <property type="entry name" value="Helic_SF1/SF2_ATP-bd_DinG/Rad3"/>
</dbReference>
<feature type="domain" description="Helicase ATP-binding" evidence="5">
    <location>
        <begin position="10"/>
        <end position="326"/>
    </location>
</feature>
<gene>
    <name evidence="6" type="ORF">SAMN04490369_10398</name>
</gene>
<dbReference type="AlphaFoldDB" id="A0A1H8LBI5"/>
<evidence type="ECO:0000256" key="3">
    <source>
        <dbReference type="ARBA" id="ARBA00022840"/>
    </source>
</evidence>
<dbReference type="SUPFAM" id="SSF52540">
    <property type="entry name" value="P-loop containing nucleoside triphosphate hydrolases"/>
    <property type="match status" value="1"/>
</dbReference>
<evidence type="ECO:0000256" key="1">
    <source>
        <dbReference type="ARBA" id="ARBA00022741"/>
    </source>
</evidence>
<dbReference type="PROSITE" id="PS51193">
    <property type="entry name" value="HELICASE_ATP_BIND_2"/>
    <property type="match status" value="1"/>
</dbReference>
<evidence type="ECO:0000256" key="2">
    <source>
        <dbReference type="ARBA" id="ARBA00022801"/>
    </source>
</evidence>
<dbReference type="EMBL" id="FODB01000039">
    <property type="protein sequence ID" value="SEO02453.1"/>
    <property type="molecule type" value="Genomic_DNA"/>
</dbReference>
<dbReference type="GO" id="GO:0003676">
    <property type="term" value="F:nucleic acid binding"/>
    <property type="evidence" value="ECO:0007669"/>
    <property type="project" value="InterPro"/>
</dbReference>
<dbReference type="GO" id="GO:0006139">
    <property type="term" value="P:nucleobase-containing compound metabolic process"/>
    <property type="evidence" value="ECO:0007669"/>
    <property type="project" value="InterPro"/>
</dbReference>
<organism evidence="6 7">
    <name type="scientific">Vreelandella aquamarina</name>
    <dbReference type="NCBI Taxonomy" id="77097"/>
    <lineage>
        <taxon>Bacteria</taxon>
        <taxon>Pseudomonadati</taxon>
        <taxon>Pseudomonadota</taxon>
        <taxon>Gammaproteobacteria</taxon>
        <taxon>Oceanospirillales</taxon>
        <taxon>Halomonadaceae</taxon>
        <taxon>Vreelandella</taxon>
    </lineage>
</organism>
<reference evidence="6 7" key="1">
    <citation type="submission" date="2016-10" db="EMBL/GenBank/DDBJ databases">
        <authorList>
            <person name="de Groot N.N."/>
        </authorList>
    </citation>
    <scope>NUCLEOTIDE SEQUENCE [LARGE SCALE GENOMIC DNA]</scope>
    <source>
        <strain evidence="6 7">558</strain>
    </source>
</reference>
<dbReference type="InterPro" id="IPR006555">
    <property type="entry name" value="ATP-dep_Helicase_C"/>
</dbReference>
<protein>
    <submittedName>
        <fullName evidence="6">Rad3-related DNA helicase</fullName>
    </submittedName>
</protein>
<dbReference type="InterPro" id="IPR045028">
    <property type="entry name" value="DinG/Rad3-like"/>
</dbReference>
<dbReference type="Gene3D" id="3.40.50.300">
    <property type="entry name" value="P-loop containing nucleotide triphosphate hydrolases"/>
    <property type="match status" value="2"/>
</dbReference>
<dbReference type="RefSeq" id="WP_089675614.1">
    <property type="nucleotide sequence ID" value="NZ_FODB01000039.1"/>
</dbReference>
<comment type="similarity">
    <text evidence="4">Belongs to the helicase family. DinG subfamily.</text>
</comment>
<proteinExistence type="inferred from homology"/>
<dbReference type="Pfam" id="PF13307">
    <property type="entry name" value="Helicase_C_2"/>
    <property type="match status" value="1"/>
</dbReference>